<dbReference type="Proteomes" id="UP001557470">
    <property type="component" value="Unassembled WGS sequence"/>
</dbReference>
<name>A0ABD0XQ93_UMBPY</name>
<organism evidence="2 3">
    <name type="scientific">Umbra pygmaea</name>
    <name type="common">Eastern mudminnow</name>
    <dbReference type="NCBI Taxonomy" id="75934"/>
    <lineage>
        <taxon>Eukaryota</taxon>
        <taxon>Metazoa</taxon>
        <taxon>Chordata</taxon>
        <taxon>Craniata</taxon>
        <taxon>Vertebrata</taxon>
        <taxon>Euteleostomi</taxon>
        <taxon>Actinopterygii</taxon>
        <taxon>Neopterygii</taxon>
        <taxon>Teleostei</taxon>
        <taxon>Protacanthopterygii</taxon>
        <taxon>Esociformes</taxon>
        <taxon>Umbridae</taxon>
        <taxon>Umbra</taxon>
    </lineage>
</organism>
<proteinExistence type="predicted"/>
<sequence length="265" mass="29463">MATPPQLPSTCQDHPVFVNRFPMANRGKDLRQMGLLQEKDSDFLYSPPISQSSSYSPTSPSAARLAQSTERETGASGNVIQPSTNDLDGKILPIPLVSLPGLDALNVNTKDSITAIPLPATNDKPEDPIDTCRYCQNQTAGRASQGTGRSRKNWLCCSACFAEICYGPYSLWRQFDDYQPCATEIEAVKYLDIHSHYREISKKSFKHMLVSNILLDNLPGRWVFGMDGNGSFRFLIGKQENHMKHWKQIKSGNQGAIEYSSGVTR</sequence>
<dbReference type="EMBL" id="JAGEUA010000002">
    <property type="protein sequence ID" value="KAL1005210.1"/>
    <property type="molecule type" value="Genomic_DNA"/>
</dbReference>
<dbReference type="AlphaFoldDB" id="A0ABD0XQ93"/>
<reference evidence="2 3" key="1">
    <citation type="submission" date="2024-06" db="EMBL/GenBank/DDBJ databases">
        <authorList>
            <person name="Pan Q."/>
            <person name="Wen M."/>
            <person name="Jouanno E."/>
            <person name="Zahm M."/>
            <person name="Klopp C."/>
            <person name="Cabau C."/>
            <person name="Louis A."/>
            <person name="Berthelot C."/>
            <person name="Parey E."/>
            <person name="Roest Crollius H."/>
            <person name="Montfort J."/>
            <person name="Robinson-Rechavi M."/>
            <person name="Bouchez O."/>
            <person name="Lampietro C."/>
            <person name="Lopez Roques C."/>
            <person name="Donnadieu C."/>
            <person name="Postlethwait J."/>
            <person name="Bobe J."/>
            <person name="Verreycken H."/>
            <person name="Guiguen Y."/>
        </authorList>
    </citation>
    <scope>NUCLEOTIDE SEQUENCE [LARGE SCALE GENOMIC DNA]</scope>
    <source>
        <strain evidence="2">Up_M1</strain>
        <tissue evidence="2">Testis</tissue>
    </source>
</reference>
<gene>
    <name evidence="2" type="ORF">UPYG_G00056060</name>
</gene>
<evidence type="ECO:0000313" key="3">
    <source>
        <dbReference type="Proteomes" id="UP001557470"/>
    </source>
</evidence>
<evidence type="ECO:0000313" key="2">
    <source>
        <dbReference type="EMBL" id="KAL1005210.1"/>
    </source>
</evidence>
<protein>
    <submittedName>
        <fullName evidence="2">Uncharacterized protein</fullName>
    </submittedName>
</protein>
<feature type="compositionally biased region" description="Low complexity" evidence="1">
    <location>
        <begin position="46"/>
        <end position="61"/>
    </location>
</feature>
<keyword evidence="3" id="KW-1185">Reference proteome</keyword>
<accession>A0ABD0XQ93</accession>
<comment type="caution">
    <text evidence="2">The sequence shown here is derived from an EMBL/GenBank/DDBJ whole genome shotgun (WGS) entry which is preliminary data.</text>
</comment>
<evidence type="ECO:0000256" key="1">
    <source>
        <dbReference type="SAM" id="MobiDB-lite"/>
    </source>
</evidence>
<feature type="region of interest" description="Disordered" evidence="1">
    <location>
        <begin position="46"/>
        <end position="82"/>
    </location>
</feature>